<feature type="chain" id="PRO_5002172995" evidence="1">
    <location>
        <begin position="17"/>
        <end position="177"/>
    </location>
</feature>
<sequence>MSFQWWMSSLPSLVMATTTPSTTPAANPLILTFHHYSIAGPLTQGYSLPRPTYIVSRLPSTLHHPTHASLTSYLLISVRSFERNGPPLASFLYGQDDVARSCKKLTSSLSSSPQRVHHRIIPNEWHRRCAPVHQYAPFDVAWLRPAVEKRERGAVWVQRRRITVATMPTSRWVAHNR</sequence>
<evidence type="ECO:0000256" key="1">
    <source>
        <dbReference type="SAM" id="SignalP"/>
    </source>
</evidence>
<keyword evidence="1" id="KW-0732">Signal</keyword>
<proteinExistence type="predicted"/>
<protein>
    <submittedName>
        <fullName evidence="2">Uncharacterized protein</fullName>
    </submittedName>
</protein>
<organism evidence="2 3">
    <name type="scientific">Hebeloma cylindrosporum</name>
    <dbReference type="NCBI Taxonomy" id="76867"/>
    <lineage>
        <taxon>Eukaryota</taxon>
        <taxon>Fungi</taxon>
        <taxon>Dikarya</taxon>
        <taxon>Basidiomycota</taxon>
        <taxon>Agaricomycotina</taxon>
        <taxon>Agaricomycetes</taxon>
        <taxon>Agaricomycetidae</taxon>
        <taxon>Agaricales</taxon>
        <taxon>Agaricineae</taxon>
        <taxon>Hymenogastraceae</taxon>
        <taxon>Hebeloma</taxon>
    </lineage>
</organism>
<dbReference type="HOGENOM" id="CLU_1518050_0_0_1"/>
<dbReference type="AlphaFoldDB" id="A0A0C3C5F2"/>
<keyword evidence="3" id="KW-1185">Reference proteome</keyword>
<evidence type="ECO:0000313" key="2">
    <source>
        <dbReference type="EMBL" id="KIM44085.1"/>
    </source>
</evidence>
<name>A0A0C3C5F2_HEBCY</name>
<evidence type="ECO:0000313" key="3">
    <source>
        <dbReference type="Proteomes" id="UP000053424"/>
    </source>
</evidence>
<reference evidence="3" key="2">
    <citation type="submission" date="2015-01" db="EMBL/GenBank/DDBJ databases">
        <title>Evolutionary Origins and Diversification of the Mycorrhizal Mutualists.</title>
        <authorList>
            <consortium name="DOE Joint Genome Institute"/>
            <consortium name="Mycorrhizal Genomics Consortium"/>
            <person name="Kohler A."/>
            <person name="Kuo A."/>
            <person name="Nagy L.G."/>
            <person name="Floudas D."/>
            <person name="Copeland A."/>
            <person name="Barry K.W."/>
            <person name="Cichocki N."/>
            <person name="Veneault-Fourrey C."/>
            <person name="LaButti K."/>
            <person name="Lindquist E.A."/>
            <person name="Lipzen A."/>
            <person name="Lundell T."/>
            <person name="Morin E."/>
            <person name="Murat C."/>
            <person name="Riley R."/>
            <person name="Ohm R."/>
            <person name="Sun H."/>
            <person name="Tunlid A."/>
            <person name="Henrissat B."/>
            <person name="Grigoriev I.V."/>
            <person name="Hibbett D.S."/>
            <person name="Martin F."/>
        </authorList>
    </citation>
    <scope>NUCLEOTIDE SEQUENCE [LARGE SCALE GENOMIC DNA]</scope>
    <source>
        <strain evidence="3">h7</strain>
    </source>
</reference>
<reference evidence="2 3" key="1">
    <citation type="submission" date="2014-04" db="EMBL/GenBank/DDBJ databases">
        <authorList>
            <consortium name="DOE Joint Genome Institute"/>
            <person name="Kuo A."/>
            <person name="Gay G."/>
            <person name="Dore J."/>
            <person name="Kohler A."/>
            <person name="Nagy L.G."/>
            <person name="Floudas D."/>
            <person name="Copeland A."/>
            <person name="Barry K.W."/>
            <person name="Cichocki N."/>
            <person name="Veneault-Fourrey C."/>
            <person name="LaButti K."/>
            <person name="Lindquist E.A."/>
            <person name="Lipzen A."/>
            <person name="Lundell T."/>
            <person name="Morin E."/>
            <person name="Murat C."/>
            <person name="Sun H."/>
            <person name="Tunlid A."/>
            <person name="Henrissat B."/>
            <person name="Grigoriev I.V."/>
            <person name="Hibbett D.S."/>
            <person name="Martin F."/>
            <person name="Nordberg H.P."/>
            <person name="Cantor M.N."/>
            <person name="Hua S.X."/>
        </authorList>
    </citation>
    <scope>NUCLEOTIDE SEQUENCE [LARGE SCALE GENOMIC DNA]</scope>
    <source>
        <strain evidence="3">h7</strain>
    </source>
</reference>
<dbReference type="EMBL" id="KN831774">
    <property type="protein sequence ID" value="KIM44085.1"/>
    <property type="molecule type" value="Genomic_DNA"/>
</dbReference>
<feature type="signal peptide" evidence="1">
    <location>
        <begin position="1"/>
        <end position="16"/>
    </location>
</feature>
<gene>
    <name evidence="2" type="ORF">M413DRAFT_25563</name>
</gene>
<dbReference type="Proteomes" id="UP000053424">
    <property type="component" value="Unassembled WGS sequence"/>
</dbReference>
<accession>A0A0C3C5F2</accession>